<feature type="transmembrane region" description="Helical" evidence="4">
    <location>
        <begin position="682"/>
        <end position="709"/>
    </location>
</feature>
<dbReference type="Pfam" id="PF00069">
    <property type="entry name" value="Pkinase"/>
    <property type="match status" value="1"/>
</dbReference>
<dbReference type="GO" id="GO:0005524">
    <property type="term" value="F:ATP binding"/>
    <property type="evidence" value="ECO:0007669"/>
    <property type="project" value="UniProtKB-UniRule"/>
</dbReference>
<dbReference type="PANTHER" id="PTHR24348:SF68">
    <property type="entry name" value="SERINE_THREONINE-PROTEIN KINASE ATG1C"/>
    <property type="match status" value="1"/>
</dbReference>
<evidence type="ECO:0000256" key="4">
    <source>
        <dbReference type="SAM" id="Phobius"/>
    </source>
</evidence>
<dbReference type="InterPro" id="IPR045269">
    <property type="entry name" value="Atg1-like"/>
</dbReference>
<dbReference type="PROSITE" id="PS50011">
    <property type="entry name" value="PROTEIN_KINASE_DOM"/>
    <property type="match status" value="1"/>
</dbReference>
<dbReference type="InterPro" id="IPR011050">
    <property type="entry name" value="Pectin_lyase_fold/virulence"/>
</dbReference>
<dbReference type="SUPFAM" id="SSF51126">
    <property type="entry name" value="Pectin lyase-like"/>
    <property type="match status" value="1"/>
</dbReference>
<gene>
    <name evidence="6" type="ORF">EZS28_019187</name>
</gene>
<dbReference type="PROSITE" id="PS00108">
    <property type="entry name" value="PROTEIN_KINASE_ST"/>
    <property type="match status" value="1"/>
</dbReference>
<keyword evidence="4" id="KW-0812">Transmembrane</keyword>
<dbReference type="Gene3D" id="1.10.510.10">
    <property type="entry name" value="Transferase(Phosphotransferase) domain 1"/>
    <property type="match status" value="1"/>
</dbReference>
<dbReference type="InterPro" id="IPR000719">
    <property type="entry name" value="Prot_kinase_dom"/>
</dbReference>
<dbReference type="PANTHER" id="PTHR24348">
    <property type="entry name" value="SERINE/THREONINE-PROTEIN KINASE UNC-51-RELATED"/>
    <property type="match status" value="1"/>
</dbReference>
<accession>A0A5J4VRU0</accession>
<feature type="binding site" evidence="3">
    <location>
        <position position="739"/>
    </location>
    <ligand>
        <name>ATP</name>
        <dbReference type="ChEBI" id="CHEBI:30616"/>
    </ligand>
</feature>
<dbReference type="Proteomes" id="UP000324800">
    <property type="component" value="Unassembled WGS sequence"/>
</dbReference>
<evidence type="ECO:0000256" key="3">
    <source>
        <dbReference type="PROSITE-ProRule" id="PRU10141"/>
    </source>
</evidence>
<dbReference type="AlphaFoldDB" id="A0A5J4VRU0"/>
<keyword evidence="4" id="KW-1133">Transmembrane helix</keyword>
<feature type="domain" description="Protein kinase" evidence="5">
    <location>
        <begin position="710"/>
        <end position="996"/>
    </location>
</feature>
<dbReference type="GO" id="GO:0004674">
    <property type="term" value="F:protein serine/threonine kinase activity"/>
    <property type="evidence" value="ECO:0007669"/>
    <property type="project" value="InterPro"/>
</dbReference>
<keyword evidence="1 3" id="KW-0547">Nucleotide-binding</keyword>
<protein>
    <submittedName>
        <fullName evidence="6">Putative NEK protein kinase</fullName>
    </submittedName>
</protein>
<dbReference type="InterPro" id="IPR011009">
    <property type="entry name" value="Kinase-like_dom_sf"/>
</dbReference>
<keyword evidence="6" id="KW-0808">Transferase</keyword>
<comment type="caution">
    <text evidence="6">The sequence shown here is derived from an EMBL/GenBank/DDBJ whole genome shotgun (WGS) entry which is preliminary data.</text>
</comment>
<dbReference type="GO" id="GO:0005737">
    <property type="term" value="C:cytoplasm"/>
    <property type="evidence" value="ECO:0007669"/>
    <property type="project" value="TreeGrafter"/>
</dbReference>
<evidence type="ECO:0000256" key="2">
    <source>
        <dbReference type="ARBA" id="ARBA00022840"/>
    </source>
</evidence>
<keyword evidence="6" id="KW-0418">Kinase</keyword>
<dbReference type="InterPro" id="IPR008271">
    <property type="entry name" value="Ser/Thr_kinase_AS"/>
</dbReference>
<dbReference type="SUPFAM" id="SSF56112">
    <property type="entry name" value="Protein kinase-like (PK-like)"/>
    <property type="match status" value="1"/>
</dbReference>
<evidence type="ECO:0000313" key="7">
    <source>
        <dbReference type="Proteomes" id="UP000324800"/>
    </source>
</evidence>
<dbReference type="SMART" id="SM00220">
    <property type="entry name" value="S_TKc"/>
    <property type="match status" value="1"/>
</dbReference>
<dbReference type="InterPro" id="IPR017441">
    <property type="entry name" value="Protein_kinase_ATP_BS"/>
</dbReference>
<dbReference type="PROSITE" id="PS00107">
    <property type="entry name" value="PROTEIN_KINASE_ATP"/>
    <property type="match status" value="1"/>
</dbReference>
<reference evidence="6 7" key="1">
    <citation type="submission" date="2019-03" db="EMBL/GenBank/DDBJ databases">
        <title>Single cell metagenomics reveals metabolic interactions within the superorganism composed of flagellate Streblomastix strix and complex community of Bacteroidetes bacteria on its surface.</title>
        <authorList>
            <person name="Treitli S.C."/>
            <person name="Kolisko M."/>
            <person name="Husnik F."/>
            <person name="Keeling P."/>
            <person name="Hampl V."/>
        </authorList>
    </citation>
    <scope>NUCLEOTIDE SEQUENCE [LARGE SCALE GENOMIC DNA]</scope>
    <source>
        <strain evidence="6">ST1C</strain>
    </source>
</reference>
<dbReference type="GO" id="GO:0010506">
    <property type="term" value="P:regulation of autophagy"/>
    <property type="evidence" value="ECO:0007669"/>
    <property type="project" value="InterPro"/>
</dbReference>
<keyword evidence="2 3" id="KW-0067">ATP-binding</keyword>
<keyword evidence="4" id="KW-0472">Membrane</keyword>
<evidence type="ECO:0000313" key="6">
    <source>
        <dbReference type="EMBL" id="KAA6385285.1"/>
    </source>
</evidence>
<evidence type="ECO:0000256" key="1">
    <source>
        <dbReference type="ARBA" id="ARBA00022741"/>
    </source>
</evidence>
<dbReference type="EMBL" id="SNRW01005334">
    <property type="protein sequence ID" value="KAA6385285.1"/>
    <property type="molecule type" value="Genomic_DNA"/>
</dbReference>
<organism evidence="6 7">
    <name type="scientific">Streblomastix strix</name>
    <dbReference type="NCBI Taxonomy" id="222440"/>
    <lineage>
        <taxon>Eukaryota</taxon>
        <taxon>Metamonada</taxon>
        <taxon>Preaxostyla</taxon>
        <taxon>Oxymonadida</taxon>
        <taxon>Streblomastigidae</taxon>
        <taxon>Streblomastix</taxon>
    </lineage>
</organism>
<proteinExistence type="predicted"/>
<name>A0A5J4VRU0_9EUKA</name>
<sequence length="1002" mass="111767">MIICLSHNLFDVTGFNYYVSQGGDDSNNCRYGNCKTLQAANIKVDINYAAEFTVFIRDQTTLSSTFELSQTFPSPRTFSNNPDFVSRLSDIHIQQYGQFIVTGNALFQMIIFTKLDQATYNNGGAINAQLTKQSSNLQIDNCLFYQCKAVSNGGGLNLFINYPKEITLKTAGSRECEAQNEGGALWCSINNGAKLTLPYLWSFTECKTLSDSGYGGAFYASVNGENSQLIFEDIVIFERCSGQTGGGMFMKVQSGGSFTITLICHFTNCSSSNSGGGLYLETNNGTVNFNPTEHIVMENCTCDGSGGGIYCLISNNGQMQVNNTKFKNCSSQGSGGGIYASIESKGQLILDKACLFYQCESHGNGGGIYIRINFTAQFLFLIKDALIHQCKSLNSTNSSLSYPESGFGGGLFLGCDGDYDPSTEMIDLRGMNIYDNIADKYGQSIYIAMRDFVRLCQYGTQGEFVIGNYSNGVSNQYELWGISLDLSTFNSSSPQTIEQQQQPIELLWGTLGILNRAQVFVNVSNPNGKLIFQIEGQRMIPGQLNVKIFELQTENQQQVSIRSNSRIERNLRIYDNEMIYPPEDGSSVPISIEGEIESEQTGSFGMNDYKWLNYKQKVYGIVISNDRNIFTGKDGLTIEEDENVAVQLEVIIEEEAADDESEIVDPQQVEEQEEKEGKGLTVGIIVSIAVGALIIVSVIITIIIVTFVISKKIKKIGKGAFGTVWKMKEIRSQRIVAVKEVDYDSDEEKQRFHKEVSVMRDVYHILQQASSSSQSSDSQPPFIHVVEPLGYFLNEDKDKAYLVLEYCENGDLRQYIQSMKNFGTEISEAKAFELIRQVTLALNQLHINGIIHGDIKPENILLTKDFQVKLSDFGLTRKLQEDRGYTTNHGGTTFYLAPEILHGESARGKRMKTIATDIWSFGVMLFELLAQKHPFFNSDDIELSPLEVYNRIIDEEPTDLPDHYSNNLKRLIRQMLVKDATRRITVEAILEDHDVATSKTKN</sequence>
<evidence type="ECO:0000259" key="5">
    <source>
        <dbReference type="PROSITE" id="PS50011"/>
    </source>
</evidence>